<evidence type="ECO:0000256" key="7">
    <source>
        <dbReference type="SAM" id="Phobius"/>
    </source>
</evidence>
<feature type="transmembrane region" description="Helical" evidence="7">
    <location>
        <begin position="77"/>
        <end position="95"/>
    </location>
</feature>
<feature type="transmembrane region" description="Helical" evidence="7">
    <location>
        <begin position="258"/>
        <end position="286"/>
    </location>
</feature>
<evidence type="ECO:0000256" key="5">
    <source>
        <dbReference type="ARBA" id="ARBA00023136"/>
    </source>
</evidence>
<feature type="transmembrane region" description="Helical" evidence="7">
    <location>
        <begin position="181"/>
        <end position="201"/>
    </location>
</feature>
<proteinExistence type="inferred from homology"/>
<evidence type="ECO:0000256" key="2">
    <source>
        <dbReference type="ARBA" id="ARBA00007802"/>
    </source>
</evidence>
<feature type="region of interest" description="Disordered" evidence="6">
    <location>
        <begin position="359"/>
        <end position="392"/>
    </location>
</feature>
<evidence type="ECO:0000256" key="3">
    <source>
        <dbReference type="ARBA" id="ARBA00022692"/>
    </source>
</evidence>
<keyword evidence="3 7" id="KW-0812">Transmembrane</keyword>
<name>A0ABY4ZN42_9CAUL</name>
<keyword evidence="5 7" id="KW-0472">Membrane</keyword>
<dbReference type="InterPro" id="IPR007688">
    <property type="entry name" value="Conjugal_tfr_TrbL/VirB6"/>
</dbReference>
<keyword evidence="9" id="KW-1185">Reference proteome</keyword>
<sequence>MTINACAQTPVDAPMVQSLIGSVDCRVDDLAASGYAALGPGSPVALLLTGLMTLYVVFVGYRLLLGRGGIRVGDATVMVLKIGLVVALATNWPLFQTLVYDTLTKGPGEVAALLLGGSSHPFNGLQEAFDGLQKSATLMASRASPGAAAMQGGPGFGAFAVNTGGMVLVLSTLGVLLASKVVLAILLALAPLVAGLMLFEATRGLVEGWLKAMIGLALTPMVAVLTLSLELTILAPSLRALAEARAAQQFAAFDVGPAVMVLVLALVFALVMVLAMVALGVVAAGLRLPRGLAGSNWNDRTAATEPLRYAPPHVEPMSRAATVAAAAAALDRRDAAAVASAPVTPRLLTVVAADRGAGQTRPAYAAPSAPLGQTYRRTPAPRRAASDARRDQ</sequence>
<protein>
    <submittedName>
        <fullName evidence="8">Type IV secretion system protein</fullName>
    </submittedName>
</protein>
<dbReference type="Proteomes" id="UP001057520">
    <property type="component" value="Chromosome"/>
</dbReference>
<evidence type="ECO:0000313" key="9">
    <source>
        <dbReference type="Proteomes" id="UP001057520"/>
    </source>
</evidence>
<gene>
    <name evidence="8" type="ORF">MZV50_16625</name>
</gene>
<reference evidence="8 9" key="1">
    <citation type="submission" date="2022-04" db="EMBL/GenBank/DDBJ databases">
        <title>Genome sequence of soybean root-associated Caulobacter segnis RL271.</title>
        <authorList>
            <person name="Longley R."/>
            <person name="Bonito G."/>
            <person name="Trigodet F."/>
            <person name="Crosson S."/>
            <person name="Fiebig A."/>
        </authorList>
    </citation>
    <scope>NUCLEOTIDE SEQUENCE [LARGE SCALE GENOMIC DNA]</scope>
    <source>
        <strain evidence="8 9">RL271</strain>
    </source>
</reference>
<organism evidence="8 9">
    <name type="scientific">Caulobacter segnis</name>
    <dbReference type="NCBI Taxonomy" id="88688"/>
    <lineage>
        <taxon>Bacteria</taxon>
        <taxon>Pseudomonadati</taxon>
        <taxon>Pseudomonadota</taxon>
        <taxon>Alphaproteobacteria</taxon>
        <taxon>Caulobacterales</taxon>
        <taxon>Caulobacteraceae</taxon>
        <taxon>Caulobacter</taxon>
    </lineage>
</organism>
<evidence type="ECO:0000256" key="1">
    <source>
        <dbReference type="ARBA" id="ARBA00004141"/>
    </source>
</evidence>
<keyword evidence="4 7" id="KW-1133">Transmembrane helix</keyword>
<evidence type="ECO:0000256" key="6">
    <source>
        <dbReference type="SAM" id="MobiDB-lite"/>
    </source>
</evidence>
<feature type="transmembrane region" description="Helical" evidence="7">
    <location>
        <begin position="213"/>
        <end position="238"/>
    </location>
</feature>
<comment type="subcellular location">
    <subcellularLocation>
        <location evidence="1">Membrane</location>
        <topology evidence="1">Multi-pass membrane protein</topology>
    </subcellularLocation>
</comment>
<dbReference type="Pfam" id="PF04610">
    <property type="entry name" value="TrbL"/>
    <property type="match status" value="1"/>
</dbReference>
<evidence type="ECO:0000256" key="4">
    <source>
        <dbReference type="ARBA" id="ARBA00022989"/>
    </source>
</evidence>
<comment type="similarity">
    <text evidence="2">Belongs to the TrbL/VirB6 family.</text>
</comment>
<accession>A0ABY4ZN42</accession>
<evidence type="ECO:0000313" key="8">
    <source>
        <dbReference type="EMBL" id="USQ94223.1"/>
    </source>
</evidence>
<dbReference type="EMBL" id="CP096040">
    <property type="protein sequence ID" value="USQ94223.1"/>
    <property type="molecule type" value="Genomic_DNA"/>
</dbReference>
<feature type="transmembrane region" description="Helical" evidence="7">
    <location>
        <begin position="44"/>
        <end position="65"/>
    </location>
</feature>